<dbReference type="PANTHER" id="PTHR37464:SF1">
    <property type="entry name" value="BLL2463 PROTEIN"/>
    <property type="match status" value="1"/>
</dbReference>
<dbReference type="Gene3D" id="3.40.50.410">
    <property type="entry name" value="von Willebrand factor, type A domain"/>
    <property type="match status" value="1"/>
</dbReference>
<dbReference type="InterPro" id="IPR002035">
    <property type="entry name" value="VWF_A"/>
</dbReference>
<dbReference type="InterPro" id="IPR011933">
    <property type="entry name" value="Double_TM_dom"/>
</dbReference>
<feature type="transmembrane region" description="Helical" evidence="1">
    <location>
        <begin position="6"/>
        <end position="24"/>
    </location>
</feature>
<keyword evidence="5" id="KW-1185">Reference proteome</keyword>
<dbReference type="AlphaFoldDB" id="A0A3A1R4B1"/>
<dbReference type="Pfam" id="PF13519">
    <property type="entry name" value="VWA_2"/>
    <property type="match status" value="1"/>
</dbReference>
<dbReference type="RefSeq" id="WP_119545803.1">
    <property type="nucleotide sequence ID" value="NZ_QXIR01000004.1"/>
</dbReference>
<evidence type="ECO:0000256" key="1">
    <source>
        <dbReference type="SAM" id="Phobius"/>
    </source>
</evidence>
<evidence type="ECO:0000313" key="4">
    <source>
        <dbReference type="EMBL" id="RIW37384.1"/>
    </source>
</evidence>
<organism evidence="4 5">
    <name type="scientific">Bacillus salacetis</name>
    <dbReference type="NCBI Taxonomy" id="2315464"/>
    <lineage>
        <taxon>Bacteria</taxon>
        <taxon>Bacillati</taxon>
        <taxon>Bacillota</taxon>
        <taxon>Bacilli</taxon>
        <taxon>Bacillales</taxon>
        <taxon>Bacillaceae</taxon>
        <taxon>Bacillus</taxon>
    </lineage>
</organism>
<feature type="transmembrane region" description="Helical" evidence="1">
    <location>
        <begin position="59"/>
        <end position="80"/>
    </location>
</feature>
<evidence type="ECO:0000259" key="3">
    <source>
        <dbReference type="Pfam" id="PF13519"/>
    </source>
</evidence>
<dbReference type="NCBIfam" id="TIGR02226">
    <property type="entry name" value="two_anch"/>
    <property type="match status" value="1"/>
</dbReference>
<keyword evidence="1" id="KW-1133">Transmembrane helix</keyword>
<dbReference type="Pfam" id="PF07584">
    <property type="entry name" value="BatA"/>
    <property type="match status" value="1"/>
</dbReference>
<protein>
    <submittedName>
        <fullName evidence="4">VWA domain-containing protein</fullName>
    </submittedName>
</protein>
<evidence type="ECO:0000313" key="5">
    <source>
        <dbReference type="Proteomes" id="UP000265801"/>
    </source>
</evidence>
<dbReference type="PANTHER" id="PTHR37464">
    <property type="entry name" value="BLL2463 PROTEIN"/>
    <property type="match status" value="1"/>
</dbReference>
<gene>
    <name evidence="4" type="ORF">D3H55_04950</name>
</gene>
<accession>A0A3A1R4B1</accession>
<dbReference type="SUPFAM" id="SSF53300">
    <property type="entry name" value="vWA-like"/>
    <property type="match status" value="1"/>
</dbReference>
<evidence type="ECO:0000259" key="2">
    <source>
        <dbReference type="Pfam" id="PF07584"/>
    </source>
</evidence>
<feature type="domain" description="VWFA" evidence="3">
    <location>
        <begin position="90"/>
        <end position="192"/>
    </location>
</feature>
<proteinExistence type="predicted"/>
<dbReference type="EMBL" id="QXIR01000004">
    <property type="protein sequence ID" value="RIW37384.1"/>
    <property type="molecule type" value="Genomic_DNA"/>
</dbReference>
<comment type="caution">
    <text evidence="4">The sequence shown here is derived from an EMBL/GenBank/DDBJ whole genome shotgun (WGS) entry which is preliminary data.</text>
</comment>
<keyword evidence="1" id="KW-0472">Membrane</keyword>
<dbReference type="OrthoDB" id="9780136at2"/>
<dbReference type="InterPro" id="IPR036465">
    <property type="entry name" value="vWFA_dom_sf"/>
</dbReference>
<dbReference type="InterPro" id="IPR024163">
    <property type="entry name" value="Aerotolerance_reg_N"/>
</dbReference>
<reference evidence="4 5" key="1">
    <citation type="submission" date="2018-09" db="EMBL/GenBank/DDBJ databases">
        <title>Bacillus saliacetes sp. nov., isolated from Thai shrimp paste (Ka-pi).</title>
        <authorList>
            <person name="Daroonpunt R."/>
            <person name="Tanasupawat S."/>
            <person name="Yiamsombut S."/>
        </authorList>
    </citation>
    <scope>NUCLEOTIDE SEQUENCE [LARGE SCALE GENOMIC DNA]</scope>
    <source>
        <strain evidence="4 5">SKP7-4</strain>
    </source>
</reference>
<keyword evidence="1" id="KW-0812">Transmembrane</keyword>
<dbReference type="Proteomes" id="UP000265801">
    <property type="component" value="Unassembled WGS sequence"/>
</dbReference>
<sequence length="607" mass="67268">MGFLTPAYFWLTGFLAVLILFYLFRKQFTEKEISSTLLWDQLIQEWKANRWWKKLQRHILLLLQILIVCFLILALAQPFLSGKGINGDHVVAVIDTSASMQADEGERTRFEEAKAEVLTMVDSLGSGQQMSLLTAGKVPQLIFSNESEKQRMKSAISELVPSHQEDSMVQAAGYASSLIQEGEGEIHLYTDSLTEEEIEEVPFSNKVVVHNIGEQRDNLSLKSFGVAKTDGGINGVLTVGNENKEDQTVTVRIEGREGTVKKSIEVKAEETEMLSVEGLGESDYYEAILENEDAYEADNRVSAFLGGQSETTVYLAGKANPFLEKVLPLLGHEPVVLSQDEDGKRDYPQDRNALYILSGIKQENWPDGPKLILAPAEGGSFSVNGKVEAGEELKSTASSPLLRYVDMEQVFLQSRFPYENKDLEPLVLSGDNPVISTGSFEGSPLVLIGFDLQDSDWPLQPGFPIFMKNALEFLQQENQSLGYAAPDEKIQMTFSADAQSAEVIQANDGKTVTDLKVDSDTISAPGDPGVYQVKESTSTGTRDRYLAVLLPEKEQSIATEQSFSIGSSNTANQEETQSIHPLWKWAALFAFILLIMEWEVYRRGISA</sequence>
<feature type="domain" description="Aerotolerance regulator N-terminal" evidence="2">
    <location>
        <begin position="1"/>
        <end position="78"/>
    </location>
</feature>
<name>A0A3A1R4B1_9BACI</name>